<dbReference type="GO" id="GO:0032787">
    <property type="term" value="P:monocarboxylic acid metabolic process"/>
    <property type="evidence" value="ECO:0007669"/>
    <property type="project" value="UniProtKB-ARBA"/>
</dbReference>
<dbReference type="SUPFAM" id="SSF51735">
    <property type="entry name" value="NAD(P)-binding Rossmann-fold domains"/>
    <property type="match status" value="1"/>
</dbReference>
<dbReference type="Proteomes" id="UP000824267">
    <property type="component" value="Unassembled WGS sequence"/>
</dbReference>
<dbReference type="Gene3D" id="3.40.50.720">
    <property type="entry name" value="NAD(P)-binding Rossmann-like Domain"/>
    <property type="match status" value="1"/>
</dbReference>
<dbReference type="Pfam" id="PF13561">
    <property type="entry name" value="adh_short_C2"/>
    <property type="match status" value="1"/>
</dbReference>
<evidence type="ECO:0000313" key="3">
    <source>
        <dbReference type="EMBL" id="HIW87753.1"/>
    </source>
</evidence>
<keyword evidence="2 3" id="KW-0560">Oxidoreductase</keyword>
<dbReference type="PANTHER" id="PTHR42879">
    <property type="entry name" value="3-OXOACYL-(ACYL-CARRIER-PROTEIN) REDUCTASE"/>
    <property type="match status" value="1"/>
</dbReference>
<organism evidence="3 4">
    <name type="scientific">Candidatus Onthomorpha intestinigallinarum</name>
    <dbReference type="NCBI Taxonomy" id="2840880"/>
    <lineage>
        <taxon>Bacteria</taxon>
        <taxon>Pseudomonadati</taxon>
        <taxon>Bacteroidota</taxon>
        <taxon>Bacteroidia</taxon>
        <taxon>Bacteroidales</taxon>
        <taxon>Candidatus Onthomorpha</taxon>
    </lineage>
</organism>
<reference evidence="3" key="2">
    <citation type="submission" date="2021-04" db="EMBL/GenBank/DDBJ databases">
        <authorList>
            <person name="Gilroy R."/>
        </authorList>
    </citation>
    <scope>NUCLEOTIDE SEQUENCE</scope>
    <source>
        <strain evidence="3">Gambia16-930</strain>
    </source>
</reference>
<dbReference type="InterPro" id="IPR020904">
    <property type="entry name" value="Sc_DH/Rdtase_CS"/>
</dbReference>
<dbReference type="EMBL" id="DXGG01000179">
    <property type="protein sequence ID" value="HIW87753.1"/>
    <property type="molecule type" value="Genomic_DNA"/>
</dbReference>
<dbReference type="PRINTS" id="PR00080">
    <property type="entry name" value="SDRFAMILY"/>
</dbReference>
<reference evidence="3" key="1">
    <citation type="journal article" date="2021" name="PeerJ">
        <title>Extensive microbial diversity within the chicken gut microbiome revealed by metagenomics and culture.</title>
        <authorList>
            <person name="Gilroy R."/>
            <person name="Ravi A."/>
            <person name="Getino M."/>
            <person name="Pursley I."/>
            <person name="Horton D.L."/>
            <person name="Alikhan N.F."/>
            <person name="Baker D."/>
            <person name="Gharbi K."/>
            <person name="Hall N."/>
            <person name="Watson M."/>
            <person name="Adriaenssens E.M."/>
            <person name="Foster-Nyarko E."/>
            <person name="Jarju S."/>
            <person name="Secka A."/>
            <person name="Antonio M."/>
            <person name="Oren A."/>
            <person name="Chaudhuri R.R."/>
            <person name="La Ragione R."/>
            <person name="Hildebrand F."/>
            <person name="Pallen M.J."/>
        </authorList>
    </citation>
    <scope>NUCLEOTIDE SEQUENCE</scope>
    <source>
        <strain evidence="3">Gambia16-930</strain>
    </source>
</reference>
<gene>
    <name evidence="3" type="primary">fabG</name>
    <name evidence="3" type="ORF">IAC47_05705</name>
</gene>
<proteinExistence type="inferred from homology"/>
<dbReference type="EC" id="1.1.1.100" evidence="3"/>
<comment type="caution">
    <text evidence="3">The sequence shown here is derived from an EMBL/GenBank/DDBJ whole genome shotgun (WGS) entry which is preliminary data.</text>
</comment>
<evidence type="ECO:0000313" key="4">
    <source>
        <dbReference type="Proteomes" id="UP000824267"/>
    </source>
</evidence>
<name>A0A9D1RGM4_9BACT</name>
<dbReference type="InterPro" id="IPR050259">
    <property type="entry name" value="SDR"/>
</dbReference>
<dbReference type="PROSITE" id="PS00061">
    <property type="entry name" value="ADH_SHORT"/>
    <property type="match status" value="1"/>
</dbReference>
<dbReference type="GO" id="GO:0004316">
    <property type="term" value="F:3-oxoacyl-[acyl-carrier-protein] reductase (NADPH) activity"/>
    <property type="evidence" value="ECO:0007669"/>
    <property type="project" value="UniProtKB-EC"/>
</dbReference>
<feature type="non-terminal residue" evidence="3">
    <location>
        <position position="1"/>
    </location>
</feature>
<dbReference type="PRINTS" id="PR00081">
    <property type="entry name" value="GDHRDH"/>
</dbReference>
<evidence type="ECO:0000256" key="1">
    <source>
        <dbReference type="ARBA" id="ARBA00006484"/>
    </source>
</evidence>
<dbReference type="NCBIfam" id="NF009466">
    <property type="entry name" value="PRK12826.1-2"/>
    <property type="match status" value="1"/>
</dbReference>
<dbReference type="InterPro" id="IPR002347">
    <property type="entry name" value="SDR_fam"/>
</dbReference>
<dbReference type="AlphaFoldDB" id="A0A9D1RGM4"/>
<dbReference type="PANTHER" id="PTHR42879:SF2">
    <property type="entry name" value="3-OXOACYL-[ACYL-CARRIER-PROTEIN] REDUCTASE FABG"/>
    <property type="match status" value="1"/>
</dbReference>
<protein>
    <submittedName>
        <fullName evidence="3">3-oxoacyl-ACP reductase FabG</fullName>
        <ecNumber evidence="3">1.1.1.100</ecNumber>
    </submittedName>
</protein>
<accession>A0A9D1RGM4</accession>
<dbReference type="FunFam" id="3.40.50.720:FF:000173">
    <property type="entry name" value="3-oxoacyl-[acyl-carrier protein] reductase"/>
    <property type="match status" value="1"/>
</dbReference>
<sequence>GKAFVEKMAKEGFTVTFDAVDTSNYEQVCAAAKKVFVANGKADILVNNAGITNDSTLKKMTPEQWQSVIDINLTGTFYCTKAVNQYMVDAGWGRIINVSSVVGLYGNFGQTNYVATKAGVIGMTKTLARELGRKGVTVNAVAPGFIATDMVAKMPEDVLASMKAKVPVGRLGEPEDIANAFCFLASDEAAYVNGAVLSVDGGMTV</sequence>
<evidence type="ECO:0000256" key="2">
    <source>
        <dbReference type="ARBA" id="ARBA00023002"/>
    </source>
</evidence>
<dbReference type="InterPro" id="IPR036291">
    <property type="entry name" value="NAD(P)-bd_dom_sf"/>
</dbReference>
<comment type="similarity">
    <text evidence="1">Belongs to the short-chain dehydrogenases/reductases (SDR) family.</text>
</comment>